<organism evidence="1">
    <name type="scientific">gut metagenome</name>
    <dbReference type="NCBI Taxonomy" id="749906"/>
    <lineage>
        <taxon>unclassified sequences</taxon>
        <taxon>metagenomes</taxon>
        <taxon>organismal metagenomes</taxon>
    </lineage>
</organism>
<gene>
    <name evidence="1" type="ORF">EVA_06312</name>
</gene>
<comment type="caution">
    <text evidence="1">The sequence shown here is derived from an EMBL/GenBank/DDBJ whole genome shotgun (WGS) entry which is preliminary data.</text>
</comment>
<dbReference type="EMBL" id="AMCI01001427">
    <property type="protein sequence ID" value="EJX05588.1"/>
    <property type="molecule type" value="Genomic_DNA"/>
</dbReference>
<accession>J9GSI8</accession>
<evidence type="ECO:0000313" key="1">
    <source>
        <dbReference type="EMBL" id="EJX05588.1"/>
    </source>
</evidence>
<protein>
    <submittedName>
        <fullName evidence="1">Uncharacterized protein</fullName>
    </submittedName>
</protein>
<sequence length="35" mass="4380">MQEVDKKPNSKAEQRYFVNFIIYFFYVKLKTKFKT</sequence>
<name>J9GSI8_9ZZZZ</name>
<dbReference type="AlphaFoldDB" id="J9GSI8"/>
<proteinExistence type="predicted"/>
<reference evidence="1" key="1">
    <citation type="journal article" date="2012" name="PLoS ONE">
        <title>Gene sets for utilization of primary and secondary nutrition supplies in the distal gut of endangered iberian lynx.</title>
        <authorList>
            <person name="Alcaide M."/>
            <person name="Messina E."/>
            <person name="Richter M."/>
            <person name="Bargiela R."/>
            <person name="Peplies J."/>
            <person name="Huws S.A."/>
            <person name="Newbold C.J."/>
            <person name="Golyshin P.N."/>
            <person name="Simon M.A."/>
            <person name="Lopez G."/>
            <person name="Yakimov M.M."/>
            <person name="Ferrer M."/>
        </authorList>
    </citation>
    <scope>NUCLEOTIDE SEQUENCE</scope>
</reference>